<evidence type="ECO:0000256" key="9">
    <source>
        <dbReference type="ARBA" id="ARBA00022722"/>
    </source>
</evidence>
<name>A0A9Q1GR50_9CARY</name>
<keyword evidence="10" id="KW-0479">Metal-binding</keyword>
<reference evidence="18" key="1">
    <citation type="submission" date="2022-04" db="EMBL/GenBank/DDBJ databases">
        <title>Carnegiea gigantea Genome sequencing and assembly v2.</title>
        <authorList>
            <person name="Copetti D."/>
            <person name="Sanderson M.J."/>
            <person name="Burquez A."/>
            <person name="Wojciechowski M.F."/>
        </authorList>
    </citation>
    <scope>NUCLEOTIDE SEQUENCE</scope>
    <source>
        <strain evidence="18">SGP5-SGP5p</strain>
        <tissue evidence="18">Aerial part</tissue>
    </source>
</reference>
<dbReference type="InterPro" id="IPR036397">
    <property type="entry name" value="RNaseH_sf"/>
</dbReference>
<evidence type="ECO:0000256" key="1">
    <source>
        <dbReference type="ARBA" id="ARBA00001663"/>
    </source>
</evidence>
<proteinExistence type="inferred from homology"/>
<evidence type="ECO:0000256" key="4">
    <source>
        <dbReference type="ARBA" id="ARBA00004496"/>
    </source>
</evidence>
<evidence type="ECO:0000256" key="10">
    <source>
        <dbReference type="ARBA" id="ARBA00022723"/>
    </source>
</evidence>
<comment type="subcellular location">
    <subcellularLocation>
        <location evidence="4">Cytoplasm</location>
    </subcellularLocation>
    <subcellularLocation>
        <location evidence="3">Nucleus</location>
    </subcellularLocation>
</comment>
<organism evidence="18 19">
    <name type="scientific">Carnegiea gigantea</name>
    <dbReference type="NCBI Taxonomy" id="171969"/>
    <lineage>
        <taxon>Eukaryota</taxon>
        <taxon>Viridiplantae</taxon>
        <taxon>Streptophyta</taxon>
        <taxon>Embryophyta</taxon>
        <taxon>Tracheophyta</taxon>
        <taxon>Spermatophyta</taxon>
        <taxon>Magnoliopsida</taxon>
        <taxon>eudicotyledons</taxon>
        <taxon>Gunneridae</taxon>
        <taxon>Pentapetalae</taxon>
        <taxon>Caryophyllales</taxon>
        <taxon>Cactineae</taxon>
        <taxon>Cactaceae</taxon>
        <taxon>Cactoideae</taxon>
        <taxon>Echinocereeae</taxon>
        <taxon>Carnegiea</taxon>
    </lineage>
</organism>
<dbReference type="Gene3D" id="3.30.420.10">
    <property type="entry name" value="Ribonuclease H-like superfamily/Ribonuclease H"/>
    <property type="match status" value="1"/>
</dbReference>
<dbReference type="Pfam" id="PF04857">
    <property type="entry name" value="CAF1"/>
    <property type="match status" value="1"/>
</dbReference>
<evidence type="ECO:0000256" key="7">
    <source>
        <dbReference type="ARBA" id="ARBA00012161"/>
    </source>
</evidence>
<evidence type="ECO:0000256" key="14">
    <source>
        <dbReference type="ARBA" id="ARBA00023015"/>
    </source>
</evidence>
<dbReference type="GO" id="GO:0004535">
    <property type="term" value="F:poly(A)-specific ribonuclease activity"/>
    <property type="evidence" value="ECO:0007669"/>
    <property type="project" value="UniProtKB-EC"/>
</dbReference>
<evidence type="ECO:0000256" key="3">
    <source>
        <dbReference type="ARBA" id="ARBA00004123"/>
    </source>
</evidence>
<dbReference type="Proteomes" id="UP001153076">
    <property type="component" value="Unassembled WGS sequence"/>
</dbReference>
<evidence type="ECO:0000256" key="5">
    <source>
        <dbReference type="ARBA" id="ARBA00008372"/>
    </source>
</evidence>
<keyword evidence="14" id="KW-0805">Transcription regulation</keyword>
<dbReference type="GO" id="GO:0030014">
    <property type="term" value="C:CCR4-NOT complex"/>
    <property type="evidence" value="ECO:0007669"/>
    <property type="project" value="InterPro"/>
</dbReference>
<protein>
    <recommendedName>
        <fullName evidence="7">poly(A)-specific ribonuclease</fullName>
        <ecNumber evidence="7">3.1.13.4</ecNumber>
    </recommendedName>
</protein>
<keyword evidence="12" id="KW-0269">Exonuclease</keyword>
<dbReference type="GO" id="GO:0003723">
    <property type="term" value="F:RNA binding"/>
    <property type="evidence" value="ECO:0007669"/>
    <property type="project" value="UniProtKB-KW"/>
</dbReference>
<keyword evidence="8" id="KW-0963">Cytoplasm</keyword>
<dbReference type="EMBL" id="JAKOGI010001868">
    <property type="protein sequence ID" value="KAJ8423774.1"/>
    <property type="molecule type" value="Genomic_DNA"/>
</dbReference>
<keyword evidence="13" id="KW-0694">RNA-binding</keyword>
<evidence type="ECO:0000313" key="19">
    <source>
        <dbReference type="Proteomes" id="UP001153076"/>
    </source>
</evidence>
<keyword evidence="11" id="KW-0378">Hydrolase</keyword>
<evidence type="ECO:0000256" key="6">
    <source>
        <dbReference type="ARBA" id="ARBA00011757"/>
    </source>
</evidence>
<dbReference type="InterPro" id="IPR006941">
    <property type="entry name" value="RNase_CAF1"/>
</dbReference>
<dbReference type="GO" id="GO:0046872">
    <property type="term" value="F:metal ion binding"/>
    <property type="evidence" value="ECO:0007669"/>
    <property type="project" value="UniProtKB-KW"/>
</dbReference>
<keyword evidence="19" id="KW-1185">Reference proteome</keyword>
<evidence type="ECO:0000256" key="11">
    <source>
        <dbReference type="ARBA" id="ARBA00022801"/>
    </source>
</evidence>
<evidence type="ECO:0000313" key="18">
    <source>
        <dbReference type="EMBL" id="KAJ8423774.1"/>
    </source>
</evidence>
<dbReference type="InterPro" id="IPR039637">
    <property type="entry name" value="CNOT7/CNOT8/Pop2"/>
</dbReference>
<keyword evidence="9" id="KW-0540">Nuclease</keyword>
<comment type="caution">
    <text evidence="18">The sequence shown here is derived from an EMBL/GenBank/DDBJ whole genome shotgun (WGS) entry which is preliminary data.</text>
</comment>
<evidence type="ECO:0000256" key="8">
    <source>
        <dbReference type="ARBA" id="ARBA00022490"/>
    </source>
</evidence>
<dbReference type="GO" id="GO:0005634">
    <property type="term" value="C:nucleus"/>
    <property type="evidence" value="ECO:0007669"/>
    <property type="project" value="UniProtKB-SubCell"/>
</dbReference>
<accession>A0A9Q1GR50</accession>
<dbReference type="AlphaFoldDB" id="A0A9Q1GR50"/>
<dbReference type="OrthoDB" id="696953at2759"/>
<dbReference type="InterPro" id="IPR012337">
    <property type="entry name" value="RNaseH-like_sf"/>
</dbReference>
<dbReference type="PANTHER" id="PTHR10797">
    <property type="entry name" value="CCR4-NOT TRANSCRIPTION COMPLEX SUBUNIT"/>
    <property type="match status" value="1"/>
</dbReference>
<dbReference type="SUPFAM" id="SSF53098">
    <property type="entry name" value="Ribonuclease H-like"/>
    <property type="match status" value="1"/>
</dbReference>
<gene>
    <name evidence="18" type="ORF">Cgig2_008302</name>
</gene>
<dbReference type="EC" id="3.1.13.4" evidence="7"/>
<dbReference type="GO" id="GO:0005737">
    <property type="term" value="C:cytoplasm"/>
    <property type="evidence" value="ECO:0007669"/>
    <property type="project" value="UniProtKB-SubCell"/>
</dbReference>
<keyword evidence="16" id="KW-0539">Nucleus</keyword>
<keyword evidence="15" id="KW-0804">Transcription</keyword>
<sequence>MGDEDEGRIPGKLLEGATRQSISMIGFGCGGYSVVAQLRRRDVVTWPYARNSQNSLHKFPRLIRNTPRKAAAFAREDVKFNVARSIVIHVGVTLSDDEGHIAGTWQFNLVCGDMVVDYVNCLRGQYGGVKFVKAPWMRLGVPHMVFVDRFRELVQEFHGEARWLTFHGLYDLAHLVPLFTGRPLPELLFDFVNLVEMWFGRVFDIKSMAGPYRHMLGTQNI</sequence>
<evidence type="ECO:0000256" key="17">
    <source>
        <dbReference type="ARBA" id="ARBA00025148"/>
    </source>
</evidence>
<comment type="catalytic activity">
    <reaction evidence="1">
        <text>Exonucleolytic cleavage of poly(A) to 5'-AMP.</text>
        <dbReference type="EC" id="3.1.13.4"/>
    </reaction>
</comment>
<comment type="similarity">
    <text evidence="5">Belongs to the CAF1 family.</text>
</comment>
<evidence type="ECO:0000256" key="16">
    <source>
        <dbReference type="ARBA" id="ARBA00023242"/>
    </source>
</evidence>
<comment type="subunit">
    <text evidence="6">Component of the CCR4-NOT complex, at least composed of CRR4 and CAF1 proteins.</text>
</comment>
<comment type="cofactor">
    <cofactor evidence="2">
        <name>a divalent metal cation</name>
        <dbReference type="ChEBI" id="CHEBI:60240"/>
    </cofactor>
</comment>
<comment type="function">
    <text evidence="17">Ubiquitous transcription factor required for a diverse set of processes. It is a component of the CCR4 complex involved in the control of gene expression.</text>
</comment>
<evidence type="ECO:0000256" key="2">
    <source>
        <dbReference type="ARBA" id="ARBA00001968"/>
    </source>
</evidence>
<evidence type="ECO:0000256" key="12">
    <source>
        <dbReference type="ARBA" id="ARBA00022839"/>
    </source>
</evidence>
<evidence type="ECO:0000256" key="15">
    <source>
        <dbReference type="ARBA" id="ARBA00023163"/>
    </source>
</evidence>
<evidence type="ECO:0000256" key="13">
    <source>
        <dbReference type="ARBA" id="ARBA00022884"/>
    </source>
</evidence>